<reference evidence="11 12" key="1">
    <citation type="journal article" date="2012" name="J. Bacteriol.">
        <title>Genome Sequence of the Protease-Producing Bacterium Rheinheimera nanhaiensis E407-8T, Isolated from Deep-Sea Sediment of the South China Sea.</title>
        <authorList>
            <person name="Zhang X.-Y."/>
            <person name="Zhang Y.-J."/>
            <person name="Qin Q.-L."/>
            <person name="Xie B.-B."/>
            <person name="Chen X.-L."/>
            <person name="Zhou B.-C."/>
            <person name="Zhang Y.-Z."/>
        </authorList>
    </citation>
    <scope>NUCLEOTIDE SEQUENCE [LARGE SCALE GENOMIC DNA]</scope>
    <source>
        <strain evidence="11 12">E407-8</strain>
    </source>
</reference>
<dbReference type="PANTHER" id="PTHR21666:SF288">
    <property type="entry name" value="CELL DIVISION PROTEIN YTFB"/>
    <property type="match status" value="1"/>
</dbReference>
<keyword evidence="5" id="KW-0378">Hydrolase</keyword>
<feature type="domain" description="Csd3-like second N-terminal" evidence="10">
    <location>
        <begin position="174"/>
        <end position="293"/>
    </location>
</feature>
<dbReference type="Gene3D" id="2.70.70.10">
    <property type="entry name" value="Glucose Permease (Domain IIA)"/>
    <property type="match status" value="1"/>
</dbReference>
<dbReference type="InterPro" id="IPR007340">
    <property type="entry name" value="LysM_Opacity-associatedA"/>
</dbReference>
<dbReference type="GO" id="GO:0042834">
    <property type="term" value="F:peptidoglycan binding"/>
    <property type="evidence" value="ECO:0007669"/>
    <property type="project" value="InterPro"/>
</dbReference>
<evidence type="ECO:0000259" key="10">
    <source>
        <dbReference type="Pfam" id="PF19425"/>
    </source>
</evidence>
<feature type="domain" description="M23ase beta-sheet core" evidence="8">
    <location>
        <begin position="305"/>
        <end position="399"/>
    </location>
</feature>
<protein>
    <submittedName>
        <fullName evidence="11">Peptidase M23</fullName>
    </submittedName>
</protein>
<accession>I1DZH0</accession>
<evidence type="ECO:0000256" key="4">
    <source>
        <dbReference type="ARBA" id="ARBA00022723"/>
    </source>
</evidence>
<evidence type="ECO:0000313" key="12">
    <source>
        <dbReference type="Proteomes" id="UP000004374"/>
    </source>
</evidence>
<evidence type="ECO:0000256" key="6">
    <source>
        <dbReference type="ARBA" id="ARBA00022833"/>
    </source>
</evidence>
<dbReference type="InterPro" id="IPR050570">
    <property type="entry name" value="Cell_wall_metabolism_enzyme"/>
</dbReference>
<dbReference type="GO" id="GO:0004222">
    <property type="term" value="F:metalloendopeptidase activity"/>
    <property type="evidence" value="ECO:0007669"/>
    <property type="project" value="TreeGrafter"/>
</dbReference>
<comment type="caution">
    <text evidence="11">The sequence shown here is derived from an EMBL/GenBank/DDBJ whole genome shotgun (WGS) entry which is preliminary data.</text>
</comment>
<dbReference type="PANTHER" id="PTHR21666">
    <property type="entry name" value="PEPTIDASE-RELATED"/>
    <property type="match status" value="1"/>
</dbReference>
<dbReference type="CDD" id="cd12797">
    <property type="entry name" value="M23_peptidase"/>
    <property type="match status" value="1"/>
</dbReference>
<keyword evidence="7" id="KW-0482">Metalloprotease</keyword>
<evidence type="ECO:0000256" key="1">
    <source>
        <dbReference type="ARBA" id="ARBA00001947"/>
    </source>
</evidence>
<comment type="subcellular location">
    <subcellularLocation>
        <location evidence="2">Cell envelope</location>
    </subcellularLocation>
</comment>
<sequence length="451" mass="49301">MRQFVTKIPKQHRVLIAATSVFLSVVLLLPSEQAAASKSSKADSLEIGKRYSLALPEQTDVLLPEQSVSALAPLPAEDLSLNWSVLQVRKGDALSALFKQANVSQQVMLDILALGKPVKTLTRLFPGEQLEFGVNAQGELQELRYALNHLSTLRISRNGEGRFVAEELKKEVELRNQFASAAIRSNFWSAGIEAGLSEAQIMNLAGIFGWDIDFGLDIRAGDSFSVLYETQYVDGEFIGNGNIIAAQFSNQGHLYQAVLHSDGNYYKPDGASMRQAFLRAPVSFQYVSSNFNPRRLHPVLKTVRPHNGVDYVAPVGTPIMAAGDGRVVASAYNNINGHYVFIQHANNIVTKYLHLSKRLVAKGDKVRQGEAIGRLGGTGRVTGAHLHYEFVIDGVHRNPRTVKLPQATPLQGSDKVQFTAKAQQILTQLQTKERVLLAKADEALPAASAAP</sequence>
<keyword evidence="6" id="KW-0862">Zinc</keyword>
<dbReference type="OrthoDB" id="9805070at2"/>
<gene>
    <name evidence="11" type="ORF">RNAN_2451</name>
</gene>
<dbReference type="SUPFAM" id="SSF51261">
    <property type="entry name" value="Duplicated hybrid motif"/>
    <property type="match status" value="1"/>
</dbReference>
<dbReference type="Proteomes" id="UP000004374">
    <property type="component" value="Unassembled WGS sequence"/>
</dbReference>
<dbReference type="Pfam" id="PF04225">
    <property type="entry name" value="LysM_OapA"/>
    <property type="match status" value="1"/>
</dbReference>
<dbReference type="MEROPS" id="M23.014"/>
<evidence type="ECO:0000256" key="5">
    <source>
        <dbReference type="ARBA" id="ARBA00022801"/>
    </source>
</evidence>
<evidence type="ECO:0000256" key="2">
    <source>
        <dbReference type="ARBA" id="ARBA00004196"/>
    </source>
</evidence>
<dbReference type="Gene3D" id="3.10.450.350">
    <property type="match status" value="2"/>
</dbReference>
<organism evidence="11 12">
    <name type="scientific">Rheinheimera nanhaiensis E407-8</name>
    <dbReference type="NCBI Taxonomy" id="562729"/>
    <lineage>
        <taxon>Bacteria</taxon>
        <taxon>Pseudomonadati</taxon>
        <taxon>Pseudomonadota</taxon>
        <taxon>Gammaproteobacteria</taxon>
        <taxon>Chromatiales</taxon>
        <taxon>Chromatiaceae</taxon>
        <taxon>Rheinheimera</taxon>
    </lineage>
</organism>
<evidence type="ECO:0000256" key="3">
    <source>
        <dbReference type="ARBA" id="ARBA00022670"/>
    </source>
</evidence>
<dbReference type="FunFam" id="2.70.70.10:FF:000002">
    <property type="entry name" value="Murein DD-endopeptidase MepM"/>
    <property type="match status" value="1"/>
</dbReference>
<dbReference type="GO" id="GO:0030313">
    <property type="term" value="C:cell envelope"/>
    <property type="evidence" value="ECO:0007669"/>
    <property type="project" value="UniProtKB-SubCell"/>
</dbReference>
<keyword evidence="4" id="KW-0479">Metal-binding</keyword>
<dbReference type="Pfam" id="PF01551">
    <property type="entry name" value="Peptidase_M23"/>
    <property type="match status" value="1"/>
</dbReference>
<feature type="domain" description="Opacity-associated protein A LysM-like" evidence="9">
    <location>
        <begin position="82"/>
        <end position="164"/>
    </location>
</feature>
<proteinExistence type="predicted"/>
<keyword evidence="12" id="KW-1185">Reference proteome</keyword>
<dbReference type="AlphaFoldDB" id="I1DZH0"/>
<name>I1DZH0_9GAMM</name>
<dbReference type="Pfam" id="PF19425">
    <property type="entry name" value="Csd3_N2"/>
    <property type="match status" value="1"/>
</dbReference>
<comment type="cofactor">
    <cofactor evidence="1">
        <name>Zn(2+)</name>
        <dbReference type="ChEBI" id="CHEBI:29105"/>
    </cofactor>
</comment>
<dbReference type="STRING" id="562729.RNAN_2451"/>
<evidence type="ECO:0000313" key="11">
    <source>
        <dbReference type="EMBL" id="GAB59448.1"/>
    </source>
</evidence>
<dbReference type="RefSeq" id="WP_008222051.1">
    <property type="nucleotide sequence ID" value="NZ_BAFK01000013.1"/>
</dbReference>
<evidence type="ECO:0000259" key="8">
    <source>
        <dbReference type="Pfam" id="PF01551"/>
    </source>
</evidence>
<dbReference type="GO" id="GO:0046872">
    <property type="term" value="F:metal ion binding"/>
    <property type="evidence" value="ECO:0007669"/>
    <property type="project" value="UniProtKB-KW"/>
</dbReference>
<evidence type="ECO:0000256" key="7">
    <source>
        <dbReference type="ARBA" id="ARBA00023049"/>
    </source>
</evidence>
<dbReference type="InterPro" id="IPR016047">
    <property type="entry name" value="M23ase_b-sheet_dom"/>
</dbReference>
<dbReference type="InterPro" id="IPR045834">
    <property type="entry name" value="Csd3_N2"/>
</dbReference>
<dbReference type="EMBL" id="BAFK01000013">
    <property type="protein sequence ID" value="GAB59448.1"/>
    <property type="molecule type" value="Genomic_DNA"/>
</dbReference>
<evidence type="ECO:0000259" key="9">
    <source>
        <dbReference type="Pfam" id="PF04225"/>
    </source>
</evidence>
<dbReference type="GO" id="GO:0006508">
    <property type="term" value="P:proteolysis"/>
    <property type="evidence" value="ECO:0007669"/>
    <property type="project" value="UniProtKB-KW"/>
</dbReference>
<dbReference type="InterPro" id="IPR011055">
    <property type="entry name" value="Dup_hybrid_motif"/>
</dbReference>
<keyword evidence="3" id="KW-0645">Protease</keyword>